<name>A0A6F8XIK3_9ACTN</name>
<dbReference type="EMBL" id="AP022870">
    <property type="protein sequence ID" value="BCB73640.1"/>
    <property type="molecule type" value="Genomic_DNA"/>
</dbReference>
<reference evidence="1 2" key="1">
    <citation type="submission" date="2020-03" db="EMBL/GenBank/DDBJ databases">
        <title>Whole genome shotgun sequence of Phytohabitans flavus NBRC 107702.</title>
        <authorList>
            <person name="Komaki H."/>
            <person name="Tamura T."/>
        </authorList>
    </citation>
    <scope>NUCLEOTIDE SEQUENCE [LARGE SCALE GENOMIC DNA]</scope>
    <source>
        <strain evidence="1 2">NBRC 107702</strain>
    </source>
</reference>
<sequence length="111" mass="12285">MELTGTDTLVVEHDEDVELIRAASRVYVQVKTRERPLWFSDLNGVLPRFAALRQEHAEGRRPGAAWFVVVSNIQPGPELQARLAQPMWPADVAVLWPGGPDTHAGLQLPAP</sequence>
<proteinExistence type="predicted"/>
<dbReference type="KEGG" id="pfla:Pflav_000500"/>
<evidence type="ECO:0000313" key="1">
    <source>
        <dbReference type="EMBL" id="BCB73640.1"/>
    </source>
</evidence>
<accession>A0A6F8XIK3</accession>
<evidence type="ECO:0000313" key="2">
    <source>
        <dbReference type="Proteomes" id="UP000502508"/>
    </source>
</evidence>
<keyword evidence="2" id="KW-1185">Reference proteome</keyword>
<dbReference type="Proteomes" id="UP000502508">
    <property type="component" value="Chromosome"/>
</dbReference>
<organism evidence="1 2">
    <name type="scientific">Phytohabitans flavus</name>
    <dbReference type="NCBI Taxonomy" id="1076124"/>
    <lineage>
        <taxon>Bacteria</taxon>
        <taxon>Bacillati</taxon>
        <taxon>Actinomycetota</taxon>
        <taxon>Actinomycetes</taxon>
        <taxon>Micromonosporales</taxon>
        <taxon>Micromonosporaceae</taxon>
    </lineage>
</organism>
<dbReference type="AlphaFoldDB" id="A0A6F8XIK3"/>
<protein>
    <submittedName>
        <fullName evidence="1">Uncharacterized protein</fullName>
    </submittedName>
</protein>
<reference evidence="1 2" key="2">
    <citation type="submission" date="2020-03" db="EMBL/GenBank/DDBJ databases">
        <authorList>
            <person name="Ichikawa N."/>
            <person name="Kimura A."/>
            <person name="Kitahashi Y."/>
            <person name="Uohara A."/>
        </authorList>
    </citation>
    <scope>NUCLEOTIDE SEQUENCE [LARGE SCALE GENOMIC DNA]</scope>
    <source>
        <strain evidence="1 2">NBRC 107702</strain>
    </source>
</reference>
<gene>
    <name evidence="1" type="ORF">Pflav_000500</name>
</gene>